<gene>
    <name evidence="2" type="ORF">HF838_14670</name>
</gene>
<dbReference type="CDD" id="cd07041">
    <property type="entry name" value="STAS_RsbR_RsbS_like"/>
    <property type="match status" value="1"/>
</dbReference>
<dbReference type="Gene3D" id="3.30.750.24">
    <property type="entry name" value="STAS domain"/>
    <property type="match status" value="1"/>
</dbReference>
<accession>A0A848D0A4</accession>
<evidence type="ECO:0000259" key="1">
    <source>
        <dbReference type="PROSITE" id="PS50801"/>
    </source>
</evidence>
<dbReference type="EMBL" id="JABAGO010000029">
    <property type="protein sequence ID" value="NME99497.1"/>
    <property type="molecule type" value="Genomic_DNA"/>
</dbReference>
<comment type="caution">
    <text evidence="2">The sequence shown here is derived from an EMBL/GenBank/DDBJ whole genome shotgun (WGS) entry which is preliminary data.</text>
</comment>
<evidence type="ECO:0000313" key="3">
    <source>
        <dbReference type="Proteomes" id="UP000561326"/>
    </source>
</evidence>
<protein>
    <submittedName>
        <fullName evidence="2">STAS domain-containing protein</fullName>
    </submittedName>
</protein>
<dbReference type="AlphaFoldDB" id="A0A848D0A4"/>
<organism evidence="2 3">
    <name type="scientific">Aneurinibacillus aneurinilyticus</name>
    <name type="common">Bacillus aneurinolyticus</name>
    <dbReference type="NCBI Taxonomy" id="1391"/>
    <lineage>
        <taxon>Bacteria</taxon>
        <taxon>Bacillati</taxon>
        <taxon>Bacillota</taxon>
        <taxon>Bacilli</taxon>
        <taxon>Bacillales</taxon>
        <taxon>Paenibacillaceae</taxon>
        <taxon>Aneurinibacillus group</taxon>
        <taxon>Aneurinibacillus</taxon>
    </lineage>
</organism>
<proteinExistence type="predicted"/>
<dbReference type="InterPro" id="IPR051932">
    <property type="entry name" value="Bact_StressResp_Reg"/>
</dbReference>
<evidence type="ECO:0000313" key="2">
    <source>
        <dbReference type="EMBL" id="NME99497.1"/>
    </source>
</evidence>
<reference evidence="2 3" key="1">
    <citation type="submission" date="2020-04" db="EMBL/GenBank/DDBJ databases">
        <authorList>
            <person name="Hitch T.C.A."/>
            <person name="Wylensek D."/>
            <person name="Clavel T."/>
        </authorList>
    </citation>
    <scope>NUCLEOTIDE SEQUENCE [LARGE SCALE GENOMIC DNA]</scope>
    <source>
        <strain evidence="2 3">WB01_D5_05</strain>
    </source>
</reference>
<sequence>MNPIIPVLENIIVILLIGKYDDRRAEELIIRTLEIAKQYQAKFMILGVAVLTEWNDYYIHMLDRLTNAVRLIGASVILVGISPSLGVQLVHFAFDPEGIACFSTLKHGIYYSLLMEGFSIIKNEK</sequence>
<dbReference type="PROSITE" id="PS50801">
    <property type="entry name" value="STAS"/>
    <property type="match status" value="1"/>
</dbReference>
<dbReference type="SUPFAM" id="SSF52091">
    <property type="entry name" value="SpoIIaa-like"/>
    <property type="match status" value="1"/>
</dbReference>
<dbReference type="PANTHER" id="PTHR33745">
    <property type="entry name" value="RSBT ANTAGONIST PROTEIN RSBS-RELATED"/>
    <property type="match status" value="1"/>
</dbReference>
<name>A0A848D0A4_ANEAE</name>
<dbReference type="RefSeq" id="WP_168975637.1">
    <property type="nucleotide sequence ID" value="NZ_CAMJCG010000009.1"/>
</dbReference>
<feature type="domain" description="STAS" evidence="1">
    <location>
        <begin position="1"/>
        <end position="85"/>
    </location>
</feature>
<dbReference type="Proteomes" id="UP000561326">
    <property type="component" value="Unassembled WGS sequence"/>
</dbReference>
<dbReference type="InterPro" id="IPR036513">
    <property type="entry name" value="STAS_dom_sf"/>
</dbReference>
<dbReference type="InterPro" id="IPR002645">
    <property type="entry name" value="STAS_dom"/>
</dbReference>